<dbReference type="PANTHER" id="PTHR24960">
    <property type="entry name" value="PHOTOSYSTEM I IRON-SULFUR CENTER-RELATED"/>
    <property type="match status" value="1"/>
</dbReference>
<evidence type="ECO:0000256" key="3">
    <source>
        <dbReference type="ARBA" id="ARBA00022485"/>
    </source>
</evidence>
<dbReference type="Gene3D" id="3.30.70.20">
    <property type="match status" value="2"/>
</dbReference>
<evidence type="ECO:0000256" key="2">
    <source>
        <dbReference type="ARBA" id="ARBA00013529"/>
    </source>
</evidence>
<evidence type="ECO:0000256" key="5">
    <source>
        <dbReference type="ARBA" id="ARBA00023004"/>
    </source>
</evidence>
<protein>
    <recommendedName>
        <fullName evidence="2">Ferredoxin</fullName>
    </recommendedName>
</protein>
<organism evidence="8 9">
    <name type="scientific">Caldanaerobacter subterraneus</name>
    <dbReference type="NCBI Taxonomy" id="911092"/>
    <lineage>
        <taxon>Bacteria</taxon>
        <taxon>Bacillati</taxon>
        <taxon>Bacillota</taxon>
        <taxon>Clostridia</taxon>
        <taxon>Thermoanaerobacterales</taxon>
        <taxon>Thermoanaerobacteraceae</taxon>
        <taxon>Caldanaerobacter</taxon>
    </lineage>
</organism>
<dbReference type="InterPro" id="IPR050157">
    <property type="entry name" value="PSI_iron-sulfur_center"/>
</dbReference>
<reference evidence="8 9" key="1">
    <citation type="submission" date="2020-04" db="EMBL/GenBank/DDBJ databases">
        <title>Draft genome sequence of Caldanaerobacter sunterraneus. strain 1523vc isolated from Griffin hot spring, Kamchatka, Russia.</title>
        <authorList>
            <person name="Toshchakov S.V."/>
            <person name="Podosokorskaya O.A."/>
            <person name="Kublanov I.V."/>
            <person name="Korzhenkov A."/>
            <person name="Patrushev M.V."/>
        </authorList>
    </citation>
    <scope>NUCLEOTIDE SEQUENCE [LARGE SCALE GENOMIC DNA]</scope>
    <source>
        <strain evidence="8 9">1523vc</strain>
    </source>
</reference>
<evidence type="ECO:0000313" key="8">
    <source>
        <dbReference type="EMBL" id="NNG66616.1"/>
    </source>
</evidence>
<evidence type="ECO:0000313" key="9">
    <source>
        <dbReference type="Proteomes" id="UP000529861"/>
    </source>
</evidence>
<dbReference type="PROSITE" id="PS00198">
    <property type="entry name" value="4FE4S_FER_1"/>
    <property type="match status" value="2"/>
</dbReference>
<evidence type="ECO:0000256" key="4">
    <source>
        <dbReference type="ARBA" id="ARBA00022723"/>
    </source>
</evidence>
<evidence type="ECO:0000256" key="1">
    <source>
        <dbReference type="ARBA" id="ARBA00003532"/>
    </source>
</evidence>
<dbReference type="AlphaFoldDB" id="A0A7Y2L8Z9"/>
<name>A0A7Y2L8Z9_9THEO</name>
<sequence>MPGFGRGMGRGGGFGGGYGGFGRGRGYGRGAGFGPDGTCVCQNCGYEMPHQRGVPCYTLKCPMCGGPMMRKDAMAMGNYFAPPPPVGPTAKAEEKKESYKYTKPPKPKVDEAKCVGCGECIRFCPFNAIELRDGIAHIDPNKCRDCGRCIDVCPVGAIS</sequence>
<dbReference type="EMBL" id="JABEQB010000011">
    <property type="protein sequence ID" value="NNG66616.1"/>
    <property type="molecule type" value="Genomic_DNA"/>
</dbReference>
<gene>
    <name evidence="8" type="ORF">HKI81_05090</name>
</gene>
<dbReference type="GO" id="GO:0046872">
    <property type="term" value="F:metal ion binding"/>
    <property type="evidence" value="ECO:0007669"/>
    <property type="project" value="UniProtKB-KW"/>
</dbReference>
<evidence type="ECO:0000259" key="7">
    <source>
        <dbReference type="PROSITE" id="PS51379"/>
    </source>
</evidence>
<proteinExistence type="predicted"/>
<dbReference type="InterPro" id="IPR017900">
    <property type="entry name" value="4Fe4S_Fe_S_CS"/>
</dbReference>
<keyword evidence="5" id="KW-0408">Iron</keyword>
<dbReference type="Pfam" id="PF12838">
    <property type="entry name" value="Fer4_7"/>
    <property type="match status" value="1"/>
</dbReference>
<dbReference type="PANTHER" id="PTHR24960:SF83">
    <property type="entry name" value="4FE-4S FERREDOXIN-TYPE DOMAIN-CONTAINING PROTEIN"/>
    <property type="match status" value="1"/>
</dbReference>
<accession>A0A7Y2L8Z9</accession>
<dbReference type="Proteomes" id="UP000529861">
    <property type="component" value="Unassembled WGS sequence"/>
</dbReference>
<feature type="domain" description="4Fe-4S ferredoxin-type" evidence="7">
    <location>
        <begin position="105"/>
        <end position="134"/>
    </location>
</feature>
<dbReference type="PROSITE" id="PS51379">
    <property type="entry name" value="4FE4S_FER_2"/>
    <property type="match status" value="2"/>
</dbReference>
<dbReference type="GO" id="GO:0051539">
    <property type="term" value="F:4 iron, 4 sulfur cluster binding"/>
    <property type="evidence" value="ECO:0007669"/>
    <property type="project" value="UniProtKB-KW"/>
</dbReference>
<keyword evidence="6" id="KW-0411">Iron-sulfur</keyword>
<dbReference type="InterPro" id="IPR017896">
    <property type="entry name" value="4Fe4S_Fe-S-bd"/>
</dbReference>
<keyword evidence="3" id="KW-0004">4Fe-4S</keyword>
<dbReference type="RefSeq" id="WP_170270741.1">
    <property type="nucleotide sequence ID" value="NZ_JABEQB010000011.1"/>
</dbReference>
<feature type="domain" description="4Fe-4S ferredoxin-type" evidence="7">
    <location>
        <begin position="136"/>
        <end position="159"/>
    </location>
</feature>
<evidence type="ECO:0000256" key="6">
    <source>
        <dbReference type="ARBA" id="ARBA00023014"/>
    </source>
</evidence>
<keyword evidence="4" id="KW-0479">Metal-binding</keyword>
<comment type="function">
    <text evidence="1">Ferredoxins are iron-sulfur proteins that transfer electrons in a wide variety of metabolic reactions.</text>
</comment>
<dbReference type="SUPFAM" id="SSF54862">
    <property type="entry name" value="4Fe-4S ferredoxins"/>
    <property type="match status" value="1"/>
</dbReference>
<comment type="caution">
    <text evidence="8">The sequence shown here is derived from an EMBL/GenBank/DDBJ whole genome shotgun (WGS) entry which is preliminary data.</text>
</comment>